<dbReference type="PROSITE" id="PS50850">
    <property type="entry name" value="MFS"/>
    <property type="match status" value="1"/>
</dbReference>
<feature type="transmembrane region" description="Helical" evidence="8">
    <location>
        <begin position="185"/>
        <end position="205"/>
    </location>
</feature>
<feature type="transmembrane region" description="Helical" evidence="8">
    <location>
        <begin position="359"/>
        <end position="381"/>
    </location>
</feature>
<feature type="transmembrane region" description="Helical" evidence="8">
    <location>
        <begin position="97"/>
        <end position="116"/>
    </location>
</feature>
<dbReference type="InterPro" id="IPR020846">
    <property type="entry name" value="MFS_dom"/>
</dbReference>
<dbReference type="PANTHER" id="PTHR23502:SF132">
    <property type="entry name" value="POLYAMINE TRANSPORTER 2-RELATED"/>
    <property type="match status" value="1"/>
</dbReference>
<dbReference type="NCBIfam" id="TIGR00710">
    <property type="entry name" value="efflux_Bcr_CflA"/>
    <property type="match status" value="1"/>
</dbReference>
<evidence type="ECO:0000256" key="8">
    <source>
        <dbReference type="RuleBase" id="RU365088"/>
    </source>
</evidence>
<dbReference type="CDD" id="cd17320">
    <property type="entry name" value="MFS_MdfA_MDR_like"/>
    <property type="match status" value="1"/>
</dbReference>
<comment type="caution">
    <text evidence="11">The sequence shown here is derived from an EMBL/GenBank/DDBJ whole genome shotgun (WGS) entry which is preliminary data.</text>
</comment>
<dbReference type="GO" id="GO:1990961">
    <property type="term" value="P:xenobiotic detoxification by transmembrane export across the plasma membrane"/>
    <property type="evidence" value="ECO:0007669"/>
    <property type="project" value="InterPro"/>
</dbReference>
<evidence type="ECO:0000256" key="4">
    <source>
        <dbReference type="ARBA" id="ARBA00022475"/>
    </source>
</evidence>
<keyword evidence="5 8" id="KW-0812">Transmembrane</keyword>
<sequence length="428" mass="44916">MQPTDLPRPARPAGAPSPSPRHAPLGFAAFVGLIAGLMGLNALATDVMLPAFPLISGSFALQDPNEVQMVVSAYLLGFGGGQFVMGVLSDRYGRRPVLLTGLAVYFAAALWCVVAPNMTTMLIARVIQGAGSAAPRVIATAAIRDCYEGRRMARVVSLVMMVFMAVPVLAPTLGQAVLFVADWRAVFGLLAVYSFVMFALCAAFLPETLRPEHRRAIRPYVILAALRSLFGSRQTVGYMLAAGVFFGAMFGFINSAQQVLVDVMGLGVWFPAVFALGAAGIAVSAFVNARLVERLGMRLLSHTAVFLYLGISLLMAGFAEVGLLDAWVFVPLLSASMLLVGLVFSNFNALAMEPQGHIAGIASSVIGATTVLVGGLIGYAIGQSFDGTATPMALGFAGSGAATVVILLVTERGRLFRSGRTEPGAAHR</sequence>
<proteinExistence type="inferred from homology"/>
<evidence type="ECO:0000256" key="7">
    <source>
        <dbReference type="ARBA" id="ARBA00023136"/>
    </source>
</evidence>
<feature type="transmembrane region" description="Helical" evidence="8">
    <location>
        <begin position="155"/>
        <end position="179"/>
    </location>
</feature>
<feature type="transmembrane region" description="Helical" evidence="8">
    <location>
        <begin position="326"/>
        <end position="347"/>
    </location>
</feature>
<keyword evidence="8" id="KW-0997">Cell inner membrane</keyword>
<feature type="transmembrane region" description="Helical" evidence="8">
    <location>
        <begin position="236"/>
        <end position="256"/>
    </location>
</feature>
<keyword evidence="7 8" id="KW-0472">Membrane</keyword>
<evidence type="ECO:0000313" key="12">
    <source>
        <dbReference type="Proteomes" id="UP001055804"/>
    </source>
</evidence>
<dbReference type="Gene3D" id="1.20.1720.10">
    <property type="entry name" value="Multidrug resistance protein D"/>
    <property type="match status" value="1"/>
</dbReference>
<feature type="transmembrane region" description="Helical" evidence="8">
    <location>
        <begin position="25"/>
        <end position="49"/>
    </location>
</feature>
<feature type="transmembrane region" description="Helical" evidence="8">
    <location>
        <begin position="393"/>
        <end position="410"/>
    </location>
</feature>
<feature type="transmembrane region" description="Helical" evidence="8">
    <location>
        <begin position="299"/>
        <end position="320"/>
    </location>
</feature>
<dbReference type="EMBL" id="JAMZFT010000002">
    <property type="protein sequence ID" value="MCP1336743.1"/>
    <property type="molecule type" value="Genomic_DNA"/>
</dbReference>
<feature type="transmembrane region" description="Helical" evidence="8">
    <location>
        <begin position="268"/>
        <end position="287"/>
    </location>
</feature>
<dbReference type="PROSITE" id="PS00216">
    <property type="entry name" value="SUGAR_TRANSPORT_1"/>
    <property type="match status" value="1"/>
</dbReference>
<dbReference type="SUPFAM" id="SSF103473">
    <property type="entry name" value="MFS general substrate transporter"/>
    <property type="match status" value="1"/>
</dbReference>
<feature type="transmembrane region" description="Helical" evidence="8">
    <location>
        <begin position="69"/>
        <end position="88"/>
    </location>
</feature>
<dbReference type="Proteomes" id="UP001055804">
    <property type="component" value="Unassembled WGS sequence"/>
</dbReference>
<protein>
    <recommendedName>
        <fullName evidence="8">Bcr/CflA family efflux transporter</fullName>
    </recommendedName>
</protein>
<reference evidence="11" key="1">
    <citation type="submission" date="2022-06" db="EMBL/GenBank/DDBJ databases">
        <title>Isolation and Genomics of Futiania mangrovii gen. nov., sp. nov., a Rare and Metabolically-versatile member in the Class Alphaproteobacteria.</title>
        <authorList>
            <person name="Liu L."/>
            <person name="Huang W.-C."/>
            <person name="Pan J."/>
            <person name="Li J."/>
            <person name="Huang Y."/>
            <person name="Du H."/>
            <person name="Liu Y."/>
            <person name="Li M."/>
        </authorList>
    </citation>
    <scope>NUCLEOTIDE SEQUENCE</scope>
    <source>
        <strain evidence="11">FT118</strain>
    </source>
</reference>
<evidence type="ECO:0000313" key="11">
    <source>
        <dbReference type="EMBL" id="MCP1336743.1"/>
    </source>
</evidence>
<evidence type="ECO:0000256" key="2">
    <source>
        <dbReference type="ARBA" id="ARBA00006236"/>
    </source>
</evidence>
<comment type="subcellular location">
    <subcellularLocation>
        <location evidence="8">Cell inner membrane</location>
        <topology evidence="8">Multi-pass membrane protein</topology>
    </subcellularLocation>
    <subcellularLocation>
        <location evidence="1">Cell membrane</location>
        <topology evidence="1">Multi-pass membrane protein</topology>
    </subcellularLocation>
</comment>
<dbReference type="RefSeq" id="WP_269332689.1">
    <property type="nucleotide sequence ID" value="NZ_JAMZFT010000002.1"/>
</dbReference>
<evidence type="ECO:0000256" key="9">
    <source>
        <dbReference type="SAM" id="MobiDB-lite"/>
    </source>
</evidence>
<keyword evidence="4" id="KW-1003">Cell membrane</keyword>
<dbReference type="GO" id="GO:0005886">
    <property type="term" value="C:plasma membrane"/>
    <property type="evidence" value="ECO:0007669"/>
    <property type="project" value="UniProtKB-SubCell"/>
</dbReference>
<evidence type="ECO:0000256" key="1">
    <source>
        <dbReference type="ARBA" id="ARBA00004651"/>
    </source>
</evidence>
<gene>
    <name evidence="11" type="ORF">NJQ99_10020</name>
</gene>
<evidence type="ECO:0000259" key="10">
    <source>
        <dbReference type="PROSITE" id="PS50850"/>
    </source>
</evidence>
<evidence type="ECO:0000256" key="5">
    <source>
        <dbReference type="ARBA" id="ARBA00022692"/>
    </source>
</evidence>
<keyword evidence="12" id="KW-1185">Reference proteome</keyword>
<dbReference type="Pfam" id="PF07690">
    <property type="entry name" value="MFS_1"/>
    <property type="match status" value="1"/>
</dbReference>
<feature type="transmembrane region" description="Helical" evidence="8">
    <location>
        <begin position="122"/>
        <end position="143"/>
    </location>
</feature>
<dbReference type="InterPro" id="IPR036259">
    <property type="entry name" value="MFS_trans_sf"/>
</dbReference>
<keyword evidence="3 8" id="KW-0813">Transport</keyword>
<comment type="similarity">
    <text evidence="2 8">Belongs to the major facilitator superfamily. Bcr/CmlA family.</text>
</comment>
<evidence type="ECO:0000256" key="3">
    <source>
        <dbReference type="ARBA" id="ARBA00022448"/>
    </source>
</evidence>
<feature type="domain" description="Major facilitator superfamily (MFS) profile" evidence="10">
    <location>
        <begin position="25"/>
        <end position="414"/>
    </location>
</feature>
<dbReference type="InterPro" id="IPR005829">
    <property type="entry name" value="Sugar_transporter_CS"/>
</dbReference>
<organism evidence="11 12">
    <name type="scientific">Futiania mangrovi</name>
    <dbReference type="NCBI Taxonomy" id="2959716"/>
    <lineage>
        <taxon>Bacteria</taxon>
        <taxon>Pseudomonadati</taxon>
        <taxon>Pseudomonadota</taxon>
        <taxon>Alphaproteobacteria</taxon>
        <taxon>Futianiales</taxon>
        <taxon>Futianiaceae</taxon>
        <taxon>Futiania</taxon>
    </lineage>
</organism>
<keyword evidence="6 8" id="KW-1133">Transmembrane helix</keyword>
<dbReference type="InterPro" id="IPR011701">
    <property type="entry name" value="MFS"/>
</dbReference>
<feature type="region of interest" description="Disordered" evidence="9">
    <location>
        <begin position="1"/>
        <end position="20"/>
    </location>
</feature>
<evidence type="ECO:0000256" key="6">
    <source>
        <dbReference type="ARBA" id="ARBA00022989"/>
    </source>
</evidence>
<accession>A0A9J6PJM2</accession>
<name>A0A9J6PJM2_9PROT</name>
<dbReference type="AlphaFoldDB" id="A0A9J6PJM2"/>
<dbReference type="GO" id="GO:0042910">
    <property type="term" value="F:xenobiotic transmembrane transporter activity"/>
    <property type="evidence" value="ECO:0007669"/>
    <property type="project" value="InterPro"/>
</dbReference>
<dbReference type="InterPro" id="IPR004812">
    <property type="entry name" value="Efflux_drug-R_Bcr/CmlA"/>
</dbReference>
<dbReference type="PANTHER" id="PTHR23502">
    <property type="entry name" value="MAJOR FACILITATOR SUPERFAMILY"/>
    <property type="match status" value="1"/>
</dbReference>